<dbReference type="Proteomes" id="UP001652503">
    <property type="component" value="Unassembled WGS sequence"/>
</dbReference>
<reference evidence="2 3" key="1">
    <citation type="submission" date="2022-10" db="EMBL/GenBank/DDBJ databases">
        <title>Defluviimonas sp. nov., isolated from ocean surface water.</title>
        <authorList>
            <person name="He W."/>
            <person name="Wang L."/>
            <person name="Zhang D.-F."/>
        </authorList>
    </citation>
    <scope>NUCLEOTIDE SEQUENCE [LARGE SCALE GENOMIC DNA]</scope>
    <source>
        <strain evidence="2 3">WL0075</strain>
    </source>
</reference>
<proteinExistence type="predicted"/>
<keyword evidence="3" id="KW-1185">Reference proteome</keyword>
<organism evidence="2 3">
    <name type="scientific">Albidovulum sediminicola</name>
    <dbReference type="NCBI Taxonomy" id="2984331"/>
    <lineage>
        <taxon>Bacteria</taxon>
        <taxon>Pseudomonadati</taxon>
        <taxon>Pseudomonadota</taxon>
        <taxon>Alphaproteobacteria</taxon>
        <taxon>Rhodobacterales</taxon>
        <taxon>Paracoccaceae</taxon>
        <taxon>Albidovulum</taxon>
    </lineage>
</organism>
<protein>
    <submittedName>
        <fullName evidence="2">Glycosyltransferase family 61 protein</fullName>
    </submittedName>
</protein>
<accession>A0ABT2Z1F9</accession>
<name>A0ABT2Z1F9_9RHOB</name>
<evidence type="ECO:0000259" key="1">
    <source>
        <dbReference type="Pfam" id="PF04577"/>
    </source>
</evidence>
<dbReference type="InterPro" id="IPR049625">
    <property type="entry name" value="Glyco_transf_61_cat"/>
</dbReference>
<evidence type="ECO:0000313" key="3">
    <source>
        <dbReference type="Proteomes" id="UP001652503"/>
    </source>
</evidence>
<dbReference type="Pfam" id="PF04577">
    <property type="entry name" value="Glyco_transf_61"/>
    <property type="match status" value="1"/>
</dbReference>
<feature type="domain" description="Glycosyltransferase 61 catalytic" evidence="1">
    <location>
        <begin position="83"/>
        <end position="253"/>
    </location>
</feature>
<gene>
    <name evidence="2" type="ORF">OE647_09245</name>
</gene>
<sequence length="367" mass="41008">MEEVLTDRIVELDNAIVVPRAANGTNAAAQKSGVFDSDGAFVRESVTFRKVGQFNSEPDFPKENDIRFLKGRYMYGGVLFGHFGHFLVDSLARIWAVCELGDKIDGIVFTPKTNAGDLQRVARVQRRIVQALGVPHPIINTAHPLRVEKLYVPSQGIGLDDWGVGSPGFHRFVREQGGRKGAPEGRRKLYLSRSALPRQRASYLSEKILESHLEDEGYTVIHPQQHSIEEQIALYRAAEYVISPDGSPLHLLAYVGAQNLKVAVIARRSAETNLIFEQQLRAFHDCHVVTLNCLVNDWVPTSSPRPGRSSWGEFDMKLLYTSLKDANFISGDKPWGPVPEEALNEELATIEAVEGQKYHRYVPGLRP</sequence>
<comment type="caution">
    <text evidence="2">The sequence shown here is derived from an EMBL/GenBank/DDBJ whole genome shotgun (WGS) entry which is preliminary data.</text>
</comment>
<dbReference type="EMBL" id="JAOWLA010000007">
    <property type="protein sequence ID" value="MCV2864920.1"/>
    <property type="molecule type" value="Genomic_DNA"/>
</dbReference>
<evidence type="ECO:0000313" key="2">
    <source>
        <dbReference type="EMBL" id="MCV2864920.1"/>
    </source>
</evidence>